<reference evidence="3 4" key="1">
    <citation type="submission" date="2020-04" db="EMBL/GenBank/DDBJ databases">
        <title>Donghicola sp., a member of the Rhodobacteraceae family isolated from mangrove forest in Thailand.</title>
        <authorList>
            <person name="Charoenyingcharoen P."/>
            <person name="Yukphan P."/>
        </authorList>
    </citation>
    <scope>NUCLEOTIDE SEQUENCE [LARGE SCALE GENOMIC DNA]</scope>
    <source>
        <strain evidence="3 4">B5-SW-15</strain>
    </source>
</reference>
<evidence type="ECO:0000259" key="2">
    <source>
        <dbReference type="Pfam" id="PF03432"/>
    </source>
</evidence>
<feature type="compositionally biased region" description="Polar residues" evidence="1">
    <location>
        <begin position="452"/>
        <end position="464"/>
    </location>
</feature>
<evidence type="ECO:0000313" key="3">
    <source>
        <dbReference type="EMBL" id="NVO22630.1"/>
    </source>
</evidence>
<dbReference type="AlphaFoldDB" id="A0A850Q7B7"/>
<protein>
    <submittedName>
        <fullName evidence="3">Relaxase/mobilization nuclease domain-containing protein</fullName>
    </submittedName>
</protein>
<name>A0A850Q7B7_9RHOB</name>
<comment type="caution">
    <text evidence="3">The sequence shown here is derived from an EMBL/GenBank/DDBJ whole genome shotgun (WGS) entry which is preliminary data.</text>
</comment>
<organism evidence="3 4">
    <name type="scientific">Donghicola mangrovi</name>
    <dbReference type="NCBI Taxonomy" id="2729614"/>
    <lineage>
        <taxon>Bacteria</taxon>
        <taxon>Pseudomonadati</taxon>
        <taxon>Pseudomonadota</taxon>
        <taxon>Alphaproteobacteria</taxon>
        <taxon>Rhodobacterales</taxon>
        <taxon>Roseobacteraceae</taxon>
        <taxon>Donghicola</taxon>
    </lineage>
</organism>
<dbReference type="InterPro" id="IPR005094">
    <property type="entry name" value="Endonuclease_MobA/VirD2"/>
</dbReference>
<dbReference type="Pfam" id="PF03432">
    <property type="entry name" value="Relaxase"/>
    <property type="match status" value="1"/>
</dbReference>
<gene>
    <name evidence="3" type="ORF">HJ536_04600</name>
</gene>
<feature type="compositionally biased region" description="Polar residues" evidence="1">
    <location>
        <begin position="349"/>
        <end position="361"/>
    </location>
</feature>
<dbReference type="Proteomes" id="UP000592216">
    <property type="component" value="Unassembled WGS sequence"/>
</dbReference>
<sequence length="464" mass="49124">MAIGKLIKGSNASGLVDYLLGANDNQGRFRPKVAIVGGTLGFDGASAKRQFSSLKKLRPSLSKNTVHMSISLPVEDRDLTDQEWAAIGDHWAKGMGFQAYVTVCHGDHIHIAASRITLDGTVVSDSHDYRRSESLIREIETTFKLIPVAPSHLLKPDRNTDHIAAPKSGELMLAEKGEISSKAQLQQLLTDLTATPITASDFVDALEGCGDDVRPNISTTTGRLSGFAFGLDGHVLTASALGRGFSLKNLEKRGFSYVRDRDFQKLSEAKERSLERAIGPALGDEHGGAARGASGDTRTALPDQPSVGPAAAPVEGAAGTECPVVGAHGETGPTDAGIGEIATKIESASITLPSPHQSQARSAKGTARLDQPKLNGLQDFLVQFEARIRRAAQPLSVLQKVLSGLESVRQKLFAGPAPIRNPLKSGSTVNATLPENSDLCQGQEDRPARSSDGPTSVQQSVAPR</sequence>
<evidence type="ECO:0000256" key="1">
    <source>
        <dbReference type="SAM" id="MobiDB-lite"/>
    </source>
</evidence>
<feature type="region of interest" description="Disordered" evidence="1">
    <location>
        <begin position="349"/>
        <end position="370"/>
    </location>
</feature>
<feature type="domain" description="MobA/VirD2-like nuclease" evidence="2">
    <location>
        <begin position="35"/>
        <end position="145"/>
    </location>
</feature>
<feature type="compositionally biased region" description="Polar residues" evidence="1">
    <location>
        <begin position="424"/>
        <end position="440"/>
    </location>
</feature>
<accession>A0A850Q7B7</accession>
<dbReference type="EMBL" id="JABCJE010000002">
    <property type="protein sequence ID" value="NVO22630.1"/>
    <property type="molecule type" value="Genomic_DNA"/>
</dbReference>
<proteinExistence type="predicted"/>
<evidence type="ECO:0000313" key="4">
    <source>
        <dbReference type="Proteomes" id="UP000592216"/>
    </source>
</evidence>
<feature type="region of interest" description="Disordered" evidence="1">
    <location>
        <begin position="276"/>
        <end position="314"/>
    </location>
</feature>
<feature type="region of interest" description="Disordered" evidence="1">
    <location>
        <begin position="416"/>
        <end position="464"/>
    </location>
</feature>
<dbReference type="RefSeq" id="WP_177156848.1">
    <property type="nucleotide sequence ID" value="NZ_JABCJE010000002.1"/>
</dbReference>